<feature type="transmembrane region" description="Helical" evidence="1">
    <location>
        <begin position="413"/>
        <end position="435"/>
    </location>
</feature>
<organism evidence="3 4">
    <name type="scientific">Helicobacter saguini</name>
    <dbReference type="NCBI Taxonomy" id="1548018"/>
    <lineage>
        <taxon>Bacteria</taxon>
        <taxon>Pseudomonadati</taxon>
        <taxon>Campylobacterota</taxon>
        <taxon>Epsilonproteobacteria</taxon>
        <taxon>Campylobacterales</taxon>
        <taxon>Helicobacteraceae</taxon>
        <taxon>Helicobacter</taxon>
    </lineage>
</organism>
<name>A0A347VXK5_9HELI</name>
<protein>
    <recommendedName>
        <fullName evidence="6">CR-type domain-containing protein</fullName>
    </recommendedName>
</protein>
<dbReference type="CDD" id="cd10719">
    <property type="entry name" value="DnaJ_zf"/>
    <property type="match status" value="1"/>
</dbReference>
<keyword evidence="1" id="KW-0812">Transmembrane</keyword>
<evidence type="ECO:0000313" key="2">
    <source>
        <dbReference type="EMBL" id="MWV70797.1"/>
    </source>
</evidence>
<evidence type="ECO:0008006" key="6">
    <source>
        <dbReference type="Google" id="ProtNLM"/>
    </source>
</evidence>
<dbReference type="Proteomes" id="UP000477070">
    <property type="component" value="Unassembled WGS sequence"/>
</dbReference>
<reference evidence="3 4" key="1">
    <citation type="journal article" date="2014" name="Genome Announc.">
        <title>Draft genome sequences of eight enterohepatic helicobacter species isolated from both laboratory and wild rodents.</title>
        <authorList>
            <person name="Sheh A."/>
            <person name="Shen Z."/>
            <person name="Fox J.G."/>
        </authorList>
    </citation>
    <scope>NUCLEOTIDE SEQUENCE [LARGE SCALE GENOMIC DNA]</scope>
    <source>
        <strain evidence="3 4">MIT 97-6194</strain>
    </source>
</reference>
<dbReference type="GO" id="GO:0051082">
    <property type="term" value="F:unfolded protein binding"/>
    <property type="evidence" value="ECO:0007669"/>
    <property type="project" value="InterPro"/>
</dbReference>
<reference evidence="3" key="3">
    <citation type="submission" date="2018-04" db="EMBL/GenBank/DDBJ databases">
        <authorList>
            <person name="Sheh A."/>
            <person name="Shen Z."/>
            <person name="Mannion A.J."/>
            <person name="Fox J.G."/>
        </authorList>
    </citation>
    <scope>NUCLEOTIDE SEQUENCE</scope>
    <source>
        <strain evidence="3">MIT 97-6194</strain>
    </source>
</reference>
<evidence type="ECO:0000313" key="3">
    <source>
        <dbReference type="EMBL" id="TLD94497.1"/>
    </source>
</evidence>
<accession>A0A347VXK5</accession>
<evidence type="ECO:0000313" key="4">
    <source>
        <dbReference type="Proteomes" id="UP000029714"/>
    </source>
</evidence>
<reference evidence="2 5" key="4">
    <citation type="submission" date="2019-12" db="EMBL/GenBank/DDBJ databases">
        <title>Multi-Generational Helicobacter saguini Isolates.</title>
        <authorList>
            <person name="Mannion A."/>
            <person name="Shen Z."/>
            <person name="Fox J.G."/>
        </authorList>
    </citation>
    <scope>NUCLEOTIDE SEQUENCE [LARGE SCALE GENOMIC DNA]</scope>
    <source>
        <strain evidence="2">16-048</strain>
        <strain evidence="5">16-048 (F4)</strain>
    </source>
</reference>
<keyword evidence="1" id="KW-0472">Membrane</keyword>
<sequence>MLDNYKQDSINTINKWLNEQTRFKNNVLEIEDYKDFIFHFKVYVTYQIVADHITMSYPGERSSGIYCSGYADFCYQIKQSEMLEVKNRNTLDKLYNMVQNNKYGFIKNTLKLKSGESFYYTSPCTSCHNGITTCFSCGGRGRDMCNFCSGLGNLHKTRQATAFDGSSYTESYMERCVHCHGSGYNECSSCHGRGEVTCSTCGGSGVKTEVASISVYAVARWEMTLHDGVDSDVESALKRVILADLERYGETNLLESSADSSVYEEYHASVPFAKILTNFNGNEIKWIVFGKNLQISDAGGVLDLLLEGDLINLAKNARLCYFKPFIAISSKNAIINFMQNSIFETLFKKDSIYGNMSLKSVLNGNVETRPKIKFKDAHITERAERDCEILNNAISYEFVKTALDSMYKLTKTICFYSNIKWFLFFLFIAFGVFMYDKLHNFAIAKNTKNMSNIYTYKKDDVTYLNKSYLNIFDVDSKKDSKNTKDSRDITRLNSLKDFSLGILLGNMWDALSFHSILIFVLGAFVAYFYRKFWFKFRAANLDVWLHRYDINKSRYFLFLFFGALIIGLVFYFFPIFITENNYVYGILPLDYFD</sequence>
<dbReference type="GO" id="GO:0031072">
    <property type="term" value="F:heat shock protein binding"/>
    <property type="evidence" value="ECO:0007669"/>
    <property type="project" value="InterPro"/>
</dbReference>
<feature type="transmembrane region" description="Helical" evidence="1">
    <location>
        <begin position="510"/>
        <end position="529"/>
    </location>
</feature>
<dbReference type="InterPro" id="IPR001305">
    <property type="entry name" value="HSP_DnaJ_Cys-rich_dom"/>
</dbReference>
<comment type="caution">
    <text evidence="3">The sequence shown here is derived from an EMBL/GenBank/DDBJ whole genome shotgun (WGS) entry which is preliminary data.</text>
</comment>
<dbReference type="PANTHER" id="PTHR48465">
    <property type="entry name" value="PROTEIN SSUH2 HOMOLOG"/>
    <property type="match status" value="1"/>
</dbReference>
<reference evidence="3 4" key="2">
    <citation type="journal article" date="2016" name="Infect. Immun.">
        <title>Helicobacter saguini, a Novel Helicobacter Isolated from Cotton-Top Tamarins with Ulcerative Colitis, Has Proinflammatory Properties and Induces Typhlocolitis and Dysplasia in Gnotobiotic IL-10-/- Mice.</title>
        <authorList>
            <person name="Shen Z."/>
            <person name="Mannion A."/>
            <person name="Whary M.T."/>
            <person name="Muthupalani S."/>
            <person name="Sheh A."/>
            <person name="Feng Y."/>
            <person name="Gong G."/>
            <person name="Vandamme P."/>
            <person name="Holcombe H.R."/>
            <person name="Paster B.J."/>
            <person name="Fox J.G."/>
        </authorList>
    </citation>
    <scope>NUCLEOTIDE SEQUENCE [LARGE SCALE GENOMIC DNA]</scope>
    <source>
        <strain evidence="3 4">MIT 97-6194</strain>
    </source>
</reference>
<dbReference type="PANTHER" id="PTHR48465:SF1">
    <property type="entry name" value="PROTEIN SSUH2 HOMOLOG"/>
    <property type="match status" value="1"/>
</dbReference>
<dbReference type="Proteomes" id="UP000029714">
    <property type="component" value="Unassembled WGS sequence"/>
</dbReference>
<evidence type="ECO:0000313" key="5">
    <source>
        <dbReference type="Proteomes" id="UP000477070"/>
    </source>
</evidence>
<feature type="transmembrane region" description="Helical" evidence="1">
    <location>
        <begin position="555"/>
        <end position="577"/>
    </location>
</feature>
<gene>
    <name evidence="2" type="ORF">DCO61_12590</name>
    <name evidence="3" type="ORF">LS64_004830</name>
</gene>
<dbReference type="EMBL" id="JRMP02000006">
    <property type="protein sequence ID" value="TLD94497.1"/>
    <property type="molecule type" value="Genomic_DNA"/>
</dbReference>
<dbReference type="RefSeq" id="WP_034571579.1">
    <property type="nucleotide sequence ID" value="NZ_JRMP02000006.1"/>
</dbReference>
<keyword evidence="4" id="KW-1185">Reference proteome</keyword>
<evidence type="ECO:0000256" key="1">
    <source>
        <dbReference type="SAM" id="Phobius"/>
    </source>
</evidence>
<dbReference type="EMBL" id="QBIU01000002">
    <property type="protein sequence ID" value="MWV70797.1"/>
    <property type="molecule type" value="Genomic_DNA"/>
</dbReference>
<dbReference type="AlphaFoldDB" id="A0A347VXK5"/>
<proteinExistence type="predicted"/>
<dbReference type="InterPro" id="IPR052789">
    <property type="entry name" value="SSUH2_homolog"/>
</dbReference>
<dbReference type="CDD" id="cd08168">
    <property type="entry name" value="Cytochrom_C3"/>
    <property type="match status" value="1"/>
</dbReference>
<keyword evidence="1" id="KW-1133">Transmembrane helix</keyword>